<feature type="region of interest" description="Disordered" evidence="7">
    <location>
        <begin position="265"/>
        <end position="304"/>
    </location>
</feature>
<dbReference type="InterPro" id="IPR007110">
    <property type="entry name" value="Ig-like_dom"/>
</dbReference>
<dbReference type="PANTHER" id="PTHR47633">
    <property type="entry name" value="IMMUNOGLOBULIN"/>
    <property type="match status" value="1"/>
</dbReference>
<evidence type="ECO:0000256" key="7">
    <source>
        <dbReference type="SAM" id="MobiDB-lite"/>
    </source>
</evidence>
<dbReference type="VEuPathDB" id="VectorBase:CSON008102"/>
<reference evidence="10" key="2">
    <citation type="submission" date="2018-07" db="EMBL/GenBank/DDBJ databases">
        <authorList>
            <person name="Quirk P.G."/>
            <person name="Krulwich T.A."/>
        </authorList>
    </citation>
    <scope>NUCLEOTIDE SEQUENCE</scope>
</reference>
<dbReference type="FunFam" id="2.60.40.10:FF:000107">
    <property type="entry name" value="Myosin, light chain kinase a"/>
    <property type="match status" value="2"/>
</dbReference>
<dbReference type="AlphaFoldDB" id="A0A336M3S0"/>
<dbReference type="SMART" id="SM00408">
    <property type="entry name" value="IGc2"/>
    <property type="match status" value="6"/>
</dbReference>
<keyword evidence="3" id="KW-1015">Disulfide bond</keyword>
<feature type="domain" description="Ig-like" evidence="8">
    <location>
        <begin position="947"/>
        <end position="1033"/>
    </location>
</feature>
<evidence type="ECO:0000259" key="8">
    <source>
        <dbReference type="PROSITE" id="PS50835"/>
    </source>
</evidence>
<evidence type="ECO:0000256" key="5">
    <source>
        <dbReference type="ARBA" id="ARBA00023319"/>
    </source>
</evidence>
<feature type="domain" description="Ig-like" evidence="8">
    <location>
        <begin position="411"/>
        <end position="501"/>
    </location>
</feature>
<feature type="coiled-coil region" evidence="6">
    <location>
        <begin position="540"/>
        <end position="567"/>
    </location>
</feature>
<dbReference type="FunFam" id="2.60.40.10:FF:000557">
    <property type="entry name" value="Myosin binding protein Ha"/>
    <property type="match status" value="1"/>
</dbReference>
<evidence type="ECO:0000313" key="9">
    <source>
        <dbReference type="EMBL" id="SSX02683.1"/>
    </source>
</evidence>
<keyword evidence="5" id="KW-0393">Immunoglobulin domain</keyword>
<name>A0A336M3S0_CULSO</name>
<reference evidence="9" key="1">
    <citation type="submission" date="2018-04" db="EMBL/GenBank/DDBJ databases">
        <authorList>
            <person name="Go L.Y."/>
            <person name="Mitchell J.A."/>
        </authorList>
    </citation>
    <scope>NUCLEOTIDE SEQUENCE</scope>
    <source>
        <tissue evidence="9">Whole organism</tissue>
    </source>
</reference>
<dbReference type="InterPro" id="IPR013098">
    <property type="entry name" value="Ig_I-set"/>
</dbReference>
<dbReference type="SMART" id="SM00409">
    <property type="entry name" value="IG"/>
    <property type="match status" value="6"/>
</dbReference>
<feature type="domain" description="Ig-like" evidence="8">
    <location>
        <begin position="831"/>
        <end position="934"/>
    </location>
</feature>
<dbReference type="EMBL" id="UFQT01000305">
    <property type="protein sequence ID" value="SSX23057.1"/>
    <property type="molecule type" value="Genomic_DNA"/>
</dbReference>
<keyword evidence="6" id="KW-0175">Coiled coil</keyword>
<feature type="domain" description="Ig-like" evidence="8">
    <location>
        <begin position="577"/>
        <end position="668"/>
    </location>
</feature>
<feature type="domain" description="Ig-like" evidence="8">
    <location>
        <begin position="15"/>
        <end position="115"/>
    </location>
</feature>
<dbReference type="InterPro" id="IPR003599">
    <property type="entry name" value="Ig_sub"/>
</dbReference>
<protein>
    <submittedName>
        <fullName evidence="10">CSON008102 protein</fullName>
    </submittedName>
</protein>
<dbReference type="FunFam" id="2.60.40.10:FF:000032">
    <property type="entry name" value="palladin isoform X1"/>
    <property type="match status" value="1"/>
</dbReference>
<evidence type="ECO:0000256" key="2">
    <source>
        <dbReference type="ARBA" id="ARBA00022889"/>
    </source>
</evidence>
<dbReference type="GO" id="GO:0007155">
    <property type="term" value="P:cell adhesion"/>
    <property type="evidence" value="ECO:0007669"/>
    <property type="project" value="UniProtKB-KW"/>
</dbReference>
<dbReference type="SUPFAM" id="SSF48726">
    <property type="entry name" value="Immunoglobulin"/>
    <property type="match status" value="8"/>
</dbReference>
<dbReference type="GO" id="GO:0032982">
    <property type="term" value="C:myosin filament"/>
    <property type="evidence" value="ECO:0007669"/>
    <property type="project" value="UniProtKB-KW"/>
</dbReference>
<dbReference type="OMA" id="NRMTRIF"/>
<gene>
    <name evidence="10" type="primary">CSON008102</name>
</gene>
<sequence length="1109" mass="126894">MVQSMLTAASSGSVPDSPLTVCDTHRKLYFTLELKDIQAKQGTAVKLLCSVTGFDPVFKWYKDSRPLSWNTNCLNMTKGVIGTVRLGRLTPSDAGEYKCIVQNAHGTIETKCHLSVLANPDMPLVRPRIVTLTDYYVFHFDELVLAAHIDSSVEPVIKFYKDGCHLHMDEGKYSMMIEEGMQYSLVIAHPSHEDSGLYTIKVKNDAGEESAVHRIEFLGRESHRTLAEEKIDKPTHRRRRRNAEEEQMRDYAFERLLEKREQLKKIKSTKTESSEQKDQTITEDGEPVPEPVKPLTRAERREKALQEARNRLTFEATLKDIIQLEGTTAKFVCSVTGPDPTFKWYKNDEPINFTKTLKNDSKLNVGSISILNITPKDSGTYKCEVSNKLFTIESEAKLTVLQVQDPNCEPPTITRAIKEYYTVVTDDLILEIRVRGNPRPKIQWIKDCLEVDNEEYFAPGKFLPIREAGEVYKLAIHDPQRSDSGRYMCIASNPGGKVEISHDVKVLPKAEYAHVHGIIYADVRQKKIKEAVASRRASQIEILNIKKEELTNNAEVKDGENENAEETVKKPEIPEDPKFAIKLLSQLKNLCTLEGSQARLVFSIDGYRPECKWFKDDEPLEMSGNVKNISKDTIGGITIQKVTANDEGTYKCVISNRYCEVSTKAKLEVIRKPEETGQPPMFTRKRHYYDQKTDQLIMEVQISGLPLKSMIWYKDCREVVNNDKYLLTREPNGVYKLYIDSPIRRDCGTYVVQVENYYGAEQLKHEIEFWDKNDFVHANRVEHADPKNKWKKIETVPVSKKNELIEENKAVTLQESSEEKPKRYRPFEMPPEISRAEKKKQQYKLEFITTLRNHTVVKGSNIKLSCCTSDANRLKVTWLKDGEPIEKDNRVRENLTKEGLCTLELLRVTSDDSGTYECTAKTPQGEATNKCKVTVYELEAPTAVDAPPVLATSIVDYYRPAFNDIVIECKITGTPKPRVKWIRDGLAVEFGDKYEYYHKDDGTCTLVVNRPRMIDSGKYIIIAKNHAGELELTHDLEFEGPKISEKRKNIYSIEIENETKPRVYPKPKEPTPEPVVVEEIKPEEEQVEEEQEIEEEAETEIGNFALNFT</sequence>
<dbReference type="PROSITE" id="PS50835">
    <property type="entry name" value="IG_LIKE"/>
    <property type="match status" value="6"/>
</dbReference>
<evidence type="ECO:0000256" key="4">
    <source>
        <dbReference type="ARBA" id="ARBA00023179"/>
    </source>
</evidence>
<evidence type="ECO:0000313" key="10">
    <source>
        <dbReference type="EMBL" id="SSX23057.1"/>
    </source>
</evidence>
<dbReference type="InterPro" id="IPR036179">
    <property type="entry name" value="Ig-like_dom_sf"/>
</dbReference>
<keyword evidence="4" id="KW-0514">Muscle protein</keyword>
<evidence type="ECO:0000256" key="6">
    <source>
        <dbReference type="SAM" id="Coils"/>
    </source>
</evidence>
<feature type="compositionally biased region" description="Basic and acidic residues" evidence="7">
    <location>
        <begin position="1062"/>
        <end position="1071"/>
    </location>
</feature>
<proteinExistence type="predicted"/>
<evidence type="ECO:0000256" key="3">
    <source>
        <dbReference type="ARBA" id="ARBA00023157"/>
    </source>
</evidence>
<keyword evidence="2" id="KW-0130">Cell adhesion</keyword>
<dbReference type="InterPro" id="IPR013783">
    <property type="entry name" value="Ig-like_fold"/>
</dbReference>
<dbReference type="EMBL" id="UFQS01000305">
    <property type="protein sequence ID" value="SSX02683.1"/>
    <property type="molecule type" value="Genomic_DNA"/>
</dbReference>
<organism evidence="10">
    <name type="scientific">Culicoides sonorensis</name>
    <name type="common">Biting midge</name>
    <dbReference type="NCBI Taxonomy" id="179676"/>
    <lineage>
        <taxon>Eukaryota</taxon>
        <taxon>Metazoa</taxon>
        <taxon>Ecdysozoa</taxon>
        <taxon>Arthropoda</taxon>
        <taxon>Hexapoda</taxon>
        <taxon>Insecta</taxon>
        <taxon>Pterygota</taxon>
        <taxon>Neoptera</taxon>
        <taxon>Endopterygota</taxon>
        <taxon>Diptera</taxon>
        <taxon>Nematocera</taxon>
        <taxon>Chironomoidea</taxon>
        <taxon>Ceratopogonidae</taxon>
        <taxon>Ceratopogoninae</taxon>
        <taxon>Culicoides</taxon>
        <taxon>Monoculicoides</taxon>
    </lineage>
</organism>
<feature type="compositionally biased region" description="Acidic residues" evidence="7">
    <location>
        <begin position="1085"/>
        <end position="1099"/>
    </location>
</feature>
<dbReference type="CDD" id="cd00096">
    <property type="entry name" value="Ig"/>
    <property type="match status" value="2"/>
</dbReference>
<dbReference type="Pfam" id="PF07679">
    <property type="entry name" value="I-set"/>
    <property type="match status" value="8"/>
</dbReference>
<feature type="region of interest" description="Disordered" evidence="7">
    <location>
        <begin position="1062"/>
        <end position="1109"/>
    </location>
</feature>
<dbReference type="InterPro" id="IPR003598">
    <property type="entry name" value="Ig_sub2"/>
</dbReference>
<feature type="compositionally biased region" description="Basic and acidic residues" evidence="7">
    <location>
        <begin position="265"/>
        <end position="280"/>
    </location>
</feature>
<keyword evidence="1" id="KW-0787">Thick filament</keyword>
<dbReference type="Gene3D" id="2.60.40.10">
    <property type="entry name" value="Immunoglobulins"/>
    <property type="match status" value="8"/>
</dbReference>
<accession>A0A336M3S0</accession>
<feature type="domain" description="Ig-like" evidence="8">
    <location>
        <begin position="325"/>
        <end position="399"/>
    </location>
</feature>
<evidence type="ECO:0000256" key="1">
    <source>
        <dbReference type="ARBA" id="ARBA00022433"/>
    </source>
</evidence>